<dbReference type="PANTHER" id="PTHR33184">
    <property type="entry name" value="PROTEIN TAPETUM DETERMINANT 1-LIKE-RELATED"/>
    <property type="match status" value="1"/>
</dbReference>
<dbReference type="Proteomes" id="UP000516437">
    <property type="component" value="Chromosome 5"/>
</dbReference>
<dbReference type="EMBL" id="RXIC02000023">
    <property type="protein sequence ID" value="KAB1213840.1"/>
    <property type="molecule type" value="Genomic_DNA"/>
</dbReference>
<evidence type="ECO:0008006" key="5">
    <source>
        <dbReference type="Google" id="ProtNLM"/>
    </source>
</evidence>
<feature type="transmembrane region" description="Helical" evidence="2">
    <location>
        <begin position="32"/>
        <end position="51"/>
    </location>
</feature>
<keyword evidence="4" id="KW-1185">Reference proteome</keyword>
<accession>A0A6A1VT52</accession>
<keyword evidence="2" id="KW-0812">Transmembrane</keyword>
<proteinExistence type="predicted"/>
<dbReference type="InterPro" id="IPR040361">
    <property type="entry name" value="TPD1"/>
</dbReference>
<evidence type="ECO:0000313" key="3">
    <source>
        <dbReference type="EMBL" id="KAB1213840.1"/>
    </source>
</evidence>
<comment type="caution">
    <text evidence="3">The sequence shown here is derived from an EMBL/GenBank/DDBJ whole genome shotgun (WGS) entry which is preliminary data.</text>
</comment>
<evidence type="ECO:0000313" key="4">
    <source>
        <dbReference type="Proteomes" id="UP000516437"/>
    </source>
</evidence>
<dbReference type="PANTHER" id="PTHR33184:SF2">
    <property type="entry name" value="APPLE DOMAIN-CONTAINING PROTEIN"/>
    <property type="match status" value="1"/>
</dbReference>
<gene>
    <name evidence="3" type="ORF">CJ030_MR5G017103</name>
</gene>
<organism evidence="3 4">
    <name type="scientific">Morella rubra</name>
    <name type="common">Chinese bayberry</name>
    <dbReference type="NCBI Taxonomy" id="262757"/>
    <lineage>
        <taxon>Eukaryota</taxon>
        <taxon>Viridiplantae</taxon>
        <taxon>Streptophyta</taxon>
        <taxon>Embryophyta</taxon>
        <taxon>Tracheophyta</taxon>
        <taxon>Spermatophyta</taxon>
        <taxon>Magnoliopsida</taxon>
        <taxon>eudicotyledons</taxon>
        <taxon>Gunneridae</taxon>
        <taxon>Pentapetalae</taxon>
        <taxon>rosids</taxon>
        <taxon>fabids</taxon>
        <taxon>Fagales</taxon>
        <taxon>Myricaceae</taxon>
        <taxon>Morella</taxon>
    </lineage>
</organism>
<evidence type="ECO:0000256" key="1">
    <source>
        <dbReference type="ARBA" id="ARBA00022729"/>
    </source>
</evidence>
<protein>
    <recommendedName>
        <fullName evidence="5">Protein TAPETUM DETERMINANT 1</fullName>
    </recommendedName>
</protein>
<dbReference type="GO" id="GO:0001709">
    <property type="term" value="P:cell fate determination"/>
    <property type="evidence" value="ECO:0007669"/>
    <property type="project" value="TreeGrafter"/>
</dbReference>
<keyword evidence="2" id="KW-1133">Transmembrane helix</keyword>
<dbReference type="Pfam" id="PF24068">
    <property type="entry name" value="TPD1_C"/>
    <property type="match status" value="1"/>
</dbReference>
<dbReference type="AlphaFoldDB" id="A0A6A1VT52"/>
<keyword evidence="2" id="KW-0472">Membrane</keyword>
<dbReference type="OrthoDB" id="1572689at2759"/>
<evidence type="ECO:0000256" key="2">
    <source>
        <dbReference type="SAM" id="Phobius"/>
    </source>
</evidence>
<reference evidence="3 4" key="1">
    <citation type="journal article" date="2019" name="Plant Biotechnol. J.">
        <title>The red bayberry genome and genetic basis of sex determination.</title>
        <authorList>
            <person name="Jia H.M."/>
            <person name="Jia H.J."/>
            <person name="Cai Q.L."/>
            <person name="Wang Y."/>
            <person name="Zhao H.B."/>
            <person name="Yang W.F."/>
            <person name="Wang G.Y."/>
            <person name="Li Y.H."/>
            <person name="Zhan D.L."/>
            <person name="Shen Y.T."/>
            <person name="Niu Q.F."/>
            <person name="Chang L."/>
            <person name="Qiu J."/>
            <person name="Zhao L."/>
            <person name="Xie H.B."/>
            <person name="Fu W.Y."/>
            <person name="Jin J."/>
            <person name="Li X.W."/>
            <person name="Jiao Y."/>
            <person name="Zhou C.C."/>
            <person name="Tu T."/>
            <person name="Chai C.Y."/>
            <person name="Gao J.L."/>
            <person name="Fan L.J."/>
            <person name="van de Weg E."/>
            <person name="Wang J.Y."/>
            <person name="Gao Z.S."/>
        </authorList>
    </citation>
    <scope>NUCLEOTIDE SEQUENCE [LARGE SCALE GENOMIC DNA]</scope>
    <source>
        <tissue evidence="3">Leaves</tissue>
    </source>
</reference>
<name>A0A6A1VT52_9ROSI</name>
<sequence length="191" mass="21380">MSEARVAHQQPNCRSPEAMTFCNSKTVWCSSYYVFFLYLMMLIIVFCNLGIQSAASGNEFIQSASGVNNYSRKVNVKSERAYSSSRTFLVHGGCRIRDISISQSRDSSSGIPQYIVQIVNTCVSGCAPSEIHLHCGWFASARIINPRTFKRLSYDDCLVNGGKPLKSNQIVRFTYSNSFMYPLAFKSAKLC</sequence>
<keyword evidence="1" id="KW-0732">Signal</keyword>